<gene>
    <name evidence="2" type="ORF">DW322_03325</name>
</gene>
<dbReference type="PANTHER" id="PTHR46623">
    <property type="entry name" value="CARBOXYMETHYLENEBUTENOLIDASE-RELATED"/>
    <property type="match status" value="1"/>
</dbReference>
<dbReference type="Pfam" id="PF01738">
    <property type="entry name" value="DLH"/>
    <property type="match status" value="1"/>
</dbReference>
<dbReference type="EMBL" id="QRCM01000001">
    <property type="protein sequence ID" value="TXG89439.1"/>
    <property type="molecule type" value="Genomic_DNA"/>
</dbReference>
<organism evidence="2 3">
    <name type="scientific">Rhodococcus rhodnii</name>
    <dbReference type="NCBI Taxonomy" id="38312"/>
    <lineage>
        <taxon>Bacteria</taxon>
        <taxon>Bacillati</taxon>
        <taxon>Actinomycetota</taxon>
        <taxon>Actinomycetes</taxon>
        <taxon>Mycobacteriales</taxon>
        <taxon>Nocardiaceae</taxon>
        <taxon>Rhodococcus</taxon>
    </lineage>
</organism>
<reference evidence="2 3" key="1">
    <citation type="submission" date="2018-07" db="EMBL/GenBank/DDBJ databases">
        <title>Genome sequence of Rhodococcus rhodnii ATCC 35071 from Rhodnius prolixus.</title>
        <authorList>
            <person name="Patel V."/>
            <person name="Vogel K.J."/>
        </authorList>
    </citation>
    <scope>NUCLEOTIDE SEQUENCE [LARGE SCALE GENOMIC DNA]</scope>
    <source>
        <strain evidence="2 3">ATCC 35071</strain>
    </source>
</reference>
<dbReference type="InterPro" id="IPR002925">
    <property type="entry name" value="Dienelactn_hydro"/>
</dbReference>
<dbReference type="AlphaFoldDB" id="A0A6P2C9L3"/>
<dbReference type="GO" id="GO:0016787">
    <property type="term" value="F:hydrolase activity"/>
    <property type="evidence" value="ECO:0007669"/>
    <property type="project" value="InterPro"/>
</dbReference>
<dbReference type="InterPro" id="IPR051049">
    <property type="entry name" value="Dienelactone_hydrolase-like"/>
</dbReference>
<evidence type="ECO:0000313" key="3">
    <source>
        <dbReference type="Proteomes" id="UP000471120"/>
    </source>
</evidence>
<dbReference type="Proteomes" id="UP000471120">
    <property type="component" value="Unassembled WGS sequence"/>
</dbReference>
<comment type="caution">
    <text evidence="2">The sequence shown here is derived from an EMBL/GenBank/DDBJ whole genome shotgun (WGS) entry which is preliminary data.</text>
</comment>
<sequence>MAGITTENVPLRDDSATVPLAVAEPDGRPVRGGIVVLHESRRFGESVRQLLRSLADEGWLAVAPDLFHRRDDGDVGVFGSDLFDDFDASFDWLLSRGVTGDRVGVLGFDDAGTAAVTVAVERPVGAAVSVAARGVLTPLAPGAPALVEAVATLAAPWLALYGDDDDETTPEHVERLREAAAHAPVAALVVSYRSLAHRRSEPSLFSDGVDGFSDGADEEDVLDARDRVFEWFDGNLR</sequence>
<proteinExistence type="predicted"/>
<feature type="domain" description="Dienelactone hydrolase" evidence="1">
    <location>
        <begin position="22"/>
        <end position="233"/>
    </location>
</feature>
<evidence type="ECO:0000259" key="1">
    <source>
        <dbReference type="Pfam" id="PF01738"/>
    </source>
</evidence>
<evidence type="ECO:0000313" key="2">
    <source>
        <dbReference type="EMBL" id="TXG89439.1"/>
    </source>
</evidence>
<dbReference type="InterPro" id="IPR029058">
    <property type="entry name" value="AB_hydrolase_fold"/>
</dbReference>
<dbReference type="SUPFAM" id="SSF53474">
    <property type="entry name" value="alpha/beta-Hydrolases"/>
    <property type="match status" value="1"/>
</dbReference>
<accession>A0A6P2C9L3</accession>
<name>A0A6P2C9L3_9NOCA</name>
<dbReference type="RefSeq" id="WP_010840090.1">
    <property type="nucleotide sequence ID" value="NZ_QRCM01000001.1"/>
</dbReference>
<dbReference type="Gene3D" id="3.40.50.1820">
    <property type="entry name" value="alpha/beta hydrolase"/>
    <property type="match status" value="1"/>
</dbReference>
<protein>
    <submittedName>
        <fullName evidence="2">Carboxymethylenebutenolidase</fullName>
    </submittedName>
</protein>
<dbReference type="PANTHER" id="PTHR46623:SF6">
    <property type="entry name" value="ALPHA_BETA-HYDROLASES SUPERFAMILY PROTEIN"/>
    <property type="match status" value="1"/>
</dbReference>